<accession>A0A8S3G0X5</accession>
<dbReference type="AlphaFoldDB" id="A0A8S3G0X5"/>
<feature type="non-terminal residue" evidence="1">
    <location>
        <position position="1"/>
    </location>
</feature>
<name>A0A8S3G0X5_9BILA</name>
<proteinExistence type="predicted"/>
<dbReference type="Proteomes" id="UP000681967">
    <property type="component" value="Unassembled WGS sequence"/>
</dbReference>
<evidence type="ECO:0000313" key="1">
    <source>
        <dbReference type="EMBL" id="CAF5148401.1"/>
    </source>
</evidence>
<gene>
    <name evidence="1" type="ORF">BYL167_LOCUS71732</name>
    <name evidence="2" type="ORF">GIL414_LOCUS82470</name>
</gene>
<dbReference type="EMBL" id="CAJOBH010256238">
    <property type="protein sequence ID" value="CAF5148401.1"/>
    <property type="molecule type" value="Genomic_DNA"/>
</dbReference>
<evidence type="ECO:0000313" key="2">
    <source>
        <dbReference type="EMBL" id="CAF5217526.1"/>
    </source>
</evidence>
<protein>
    <submittedName>
        <fullName evidence="1">Uncharacterized protein</fullName>
    </submittedName>
</protein>
<comment type="caution">
    <text evidence="1">The sequence shown here is derived from an EMBL/GenBank/DDBJ whole genome shotgun (WGS) entry which is preliminary data.</text>
</comment>
<dbReference type="EMBL" id="CAJOBJ010360273">
    <property type="protein sequence ID" value="CAF5217526.1"/>
    <property type="molecule type" value="Genomic_DNA"/>
</dbReference>
<organism evidence="1 3">
    <name type="scientific">Rotaria magnacalcarata</name>
    <dbReference type="NCBI Taxonomy" id="392030"/>
    <lineage>
        <taxon>Eukaryota</taxon>
        <taxon>Metazoa</taxon>
        <taxon>Spiralia</taxon>
        <taxon>Gnathifera</taxon>
        <taxon>Rotifera</taxon>
        <taxon>Eurotatoria</taxon>
        <taxon>Bdelloidea</taxon>
        <taxon>Philodinida</taxon>
        <taxon>Philodinidae</taxon>
        <taxon>Rotaria</taxon>
    </lineage>
</organism>
<dbReference type="Proteomes" id="UP000681720">
    <property type="component" value="Unassembled WGS sequence"/>
</dbReference>
<evidence type="ECO:0000313" key="3">
    <source>
        <dbReference type="Proteomes" id="UP000681967"/>
    </source>
</evidence>
<reference evidence="1" key="1">
    <citation type="submission" date="2021-02" db="EMBL/GenBank/DDBJ databases">
        <authorList>
            <person name="Nowell W R."/>
        </authorList>
    </citation>
    <scope>NUCLEOTIDE SEQUENCE</scope>
</reference>
<sequence length="55" mass="6107">GALRAVDVITEKSNSTTSSVECLIAAQPRSQYTAGYDEMLLRYTKLEEKIIQDAK</sequence>